<evidence type="ECO:0000256" key="1">
    <source>
        <dbReference type="SAM" id="MobiDB-lite"/>
    </source>
</evidence>
<proteinExistence type="predicted"/>
<feature type="region of interest" description="Disordered" evidence="1">
    <location>
        <begin position="21"/>
        <end position="44"/>
    </location>
</feature>
<dbReference type="AlphaFoldDB" id="A0A6M5YRP7"/>
<evidence type="ECO:0000313" key="3">
    <source>
        <dbReference type="Proteomes" id="UP000503447"/>
    </source>
</evidence>
<reference evidence="3" key="1">
    <citation type="submission" date="2020-05" db="EMBL/GenBank/DDBJ databases">
        <title>Frigoriglobus tundricola gen. nov., sp. nov., a psychrotolerant cellulolytic planctomycete of the family Gemmataceae with two divergent copies of 16S rRNA gene.</title>
        <authorList>
            <person name="Kulichevskaya I.S."/>
            <person name="Ivanova A.A."/>
            <person name="Naumoff D.G."/>
            <person name="Beletsky A.V."/>
            <person name="Rijpstra W.I.C."/>
            <person name="Sinninghe Damste J.S."/>
            <person name="Mardanov A.V."/>
            <person name="Ravin N.V."/>
            <person name="Dedysh S.N."/>
        </authorList>
    </citation>
    <scope>NUCLEOTIDE SEQUENCE [LARGE SCALE GENOMIC DNA]</scope>
    <source>
        <strain evidence="3">PL17</strain>
    </source>
</reference>
<keyword evidence="3" id="KW-1185">Reference proteome</keyword>
<evidence type="ECO:0000313" key="2">
    <source>
        <dbReference type="EMBL" id="QJW95963.1"/>
    </source>
</evidence>
<accession>A0A6M5YRP7</accession>
<gene>
    <name evidence="2" type="ORF">FTUN_3517</name>
</gene>
<dbReference type="KEGG" id="ftj:FTUN_3517"/>
<name>A0A6M5YRP7_9BACT</name>
<organism evidence="2 3">
    <name type="scientific">Frigoriglobus tundricola</name>
    <dbReference type="NCBI Taxonomy" id="2774151"/>
    <lineage>
        <taxon>Bacteria</taxon>
        <taxon>Pseudomonadati</taxon>
        <taxon>Planctomycetota</taxon>
        <taxon>Planctomycetia</taxon>
        <taxon>Gemmatales</taxon>
        <taxon>Gemmataceae</taxon>
        <taxon>Frigoriglobus</taxon>
    </lineage>
</organism>
<dbReference type="Proteomes" id="UP000503447">
    <property type="component" value="Chromosome"/>
</dbReference>
<dbReference type="EMBL" id="CP053452">
    <property type="protein sequence ID" value="QJW95963.1"/>
    <property type="molecule type" value="Genomic_DNA"/>
</dbReference>
<protein>
    <submittedName>
        <fullName evidence="2">Uncharacterized protein</fullName>
    </submittedName>
</protein>
<sequence>MNYEERAGPHNQLTPHLVRKELGHRFEPGVNQKGDGFGPRNTPL</sequence>